<name>A0ABV1F991_9FIRM</name>
<reference evidence="3 4" key="1">
    <citation type="submission" date="2024-03" db="EMBL/GenBank/DDBJ databases">
        <title>Human intestinal bacterial collection.</title>
        <authorList>
            <person name="Pauvert C."/>
            <person name="Hitch T.C.A."/>
            <person name="Clavel T."/>
        </authorList>
    </citation>
    <scope>NUCLEOTIDE SEQUENCE [LARGE SCALE GENOMIC DNA]</scope>
    <source>
        <strain evidence="3 4">CLA-JM-H38</strain>
    </source>
</reference>
<keyword evidence="2" id="KW-1133">Transmembrane helix</keyword>
<organism evidence="3 4">
    <name type="scientific">Ruminococcoides intestinale</name>
    <dbReference type="NCBI Taxonomy" id="3133162"/>
    <lineage>
        <taxon>Bacteria</taxon>
        <taxon>Bacillati</taxon>
        <taxon>Bacillota</taxon>
        <taxon>Clostridia</taxon>
        <taxon>Eubacteriales</taxon>
        <taxon>Oscillospiraceae</taxon>
        <taxon>Ruminococcoides</taxon>
    </lineage>
</organism>
<keyword evidence="2" id="KW-0812">Transmembrane</keyword>
<accession>A0ABV1F991</accession>
<proteinExistence type="predicted"/>
<feature type="transmembrane region" description="Helical" evidence="2">
    <location>
        <begin position="46"/>
        <end position="65"/>
    </location>
</feature>
<comment type="caution">
    <text evidence="3">The sequence shown here is derived from an EMBL/GenBank/DDBJ whole genome shotgun (WGS) entry which is preliminary data.</text>
</comment>
<evidence type="ECO:0000313" key="3">
    <source>
        <dbReference type="EMBL" id="MEQ2469936.1"/>
    </source>
</evidence>
<protein>
    <submittedName>
        <fullName evidence="3">Uncharacterized protein</fullName>
    </submittedName>
</protein>
<evidence type="ECO:0000313" key="4">
    <source>
        <dbReference type="Proteomes" id="UP001490816"/>
    </source>
</evidence>
<keyword evidence="4" id="KW-1185">Reference proteome</keyword>
<keyword evidence="2" id="KW-0472">Membrane</keyword>
<gene>
    <name evidence="3" type="ORF">WMO39_06260</name>
</gene>
<evidence type="ECO:0000256" key="2">
    <source>
        <dbReference type="SAM" id="Phobius"/>
    </source>
</evidence>
<sequence length="128" mass="14149">MTNTTDSNVQNVTVNNSANSDSSTNVEYSQNFVQVNPKKKPAPIKIVIPVVILCVLAAVLIAPLIDANPVVSNRLVGKCKNSNETTYVFNENGIQYYYNLHTLVINAFSDDFKDATFVRIHLSESDLQ</sequence>
<evidence type="ECO:0000256" key="1">
    <source>
        <dbReference type="SAM" id="MobiDB-lite"/>
    </source>
</evidence>
<dbReference type="EMBL" id="JBBMEZ010000013">
    <property type="protein sequence ID" value="MEQ2469936.1"/>
    <property type="molecule type" value="Genomic_DNA"/>
</dbReference>
<feature type="region of interest" description="Disordered" evidence="1">
    <location>
        <begin position="1"/>
        <end position="24"/>
    </location>
</feature>
<dbReference type="RefSeq" id="WP_151200335.1">
    <property type="nucleotide sequence ID" value="NZ_JBBMEZ010000013.1"/>
</dbReference>
<dbReference type="Proteomes" id="UP001490816">
    <property type="component" value="Unassembled WGS sequence"/>
</dbReference>